<organism evidence="2">
    <name type="scientific">uncultured Caudovirales phage</name>
    <dbReference type="NCBI Taxonomy" id="2100421"/>
    <lineage>
        <taxon>Viruses</taxon>
        <taxon>Duplodnaviria</taxon>
        <taxon>Heunggongvirae</taxon>
        <taxon>Uroviricota</taxon>
        <taxon>Caudoviricetes</taxon>
        <taxon>Peduoviridae</taxon>
        <taxon>Maltschvirus</taxon>
        <taxon>Maltschvirus maltsch</taxon>
    </lineage>
</organism>
<keyword evidence="1" id="KW-0472">Membrane</keyword>
<name>A0A2H4J259_9CAUD</name>
<sequence length="48" mass="5380">MIKFKFKGKQYKSTKVTDALVTLVGGTTVITVLDYLISIQDSINIFIK</sequence>
<proteinExistence type="predicted"/>
<evidence type="ECO:0008006" key="3">
    <source>
        <dbReference type="Google" id="ProtNLM"/>
    </source>
</evidence>
<keyword evidence="1" id="KW-1133">Transmembrane helix</keyword>
<dbReference type="EMBL" id="MF417868">
    <property type="protein sequence ID" value="ASN67883.1"/>
    <property type="molecule type" value="Genomic_DNA"/>
</dbReference>
<gene>
    <name evidence="2" type="ORF">7AX1_57</name>
</gene>
<protein>
    <recommendedName>
        <fullName evidence="3">TreN</fullName>
    </recommendedName>
</protein>
<feature type="transmembrane region" description="Helical" evidence="1">
    <location>
        <begin position="20"/>
        <end position="39"/>
    </location>
</feature>
<keyword evidence="1" id="KW-0812">Transmembrane</keyword>
<accession>A0A2H4J259</accession>
<evidence type="ECO:0000256" key="1">
    <source>
        <dbReference type="SAM" id="Phobius"/>
    </source>
</evidence>
<reference evidence="2" key="1">
    <citation type="submission" date="2017-06" db="EMBL/GenBank/DDBJ databases">
        <title>Novel phages from South African skin metaviromes.</title>
        <authorList>
            <person name="van Zyl L.J."/>
            <person name="Abrahams Y."/>
            <person name="Stander E.A."/>
            <person name="Kirby B.M."/>
            <person name="Clavaud C."/>
            <person name="Farcet C."/>
            <person name="Breton L."/>
            <person name="Trindade M.I."/>
        </authorList>
    </citation>
    <scope>NUCLEOTIDE SEQUENCE</scope>
</reference>
<evidence type="ECO:0000313" key="2">
    <source>
        <dbReference type="EMBL" id="ASN67883.1"/>
    </source>
</evidence>